<feature type="compositionally biased region" description="Basic and acidic residues" evidence="1">
    <location>
        <begin position="505"/>
        <end position="524"/>
    </location>
</feature>
<feature type="compositionally biased region" description="Basic and acidic residues" evidence="1">
    <location>
        <begin position="3326"/>
        <end position="3339"/>
    </location>
</feature>
<feature type="region of interest" description="Disordered" evidence="1">
    <location>
        <begin position="490"/>
        <end position="524"/>
    </location>
</feature>
<reference evidence="2 3" key="1">
    <citation type="submission" date="2016-08" db="EMBL/GenBank/DDBJ databases">
        <authorList>
            <consortium name="Pathogen Informatics"/>
        </authorList>
    </citation>
    <scope>NUCLEOTIDE SEQUENCE [LARGE SCALE GENOMIC DNA]</scope>
    <source>
        <strain evidence="2 3">CB</strain>
    </source>
</reference>
<feature type="compositionally biased region" description="Basic and acidic residues" evidence="1">
    <location>
        <begin position="3945"/>
        <end position="3962"/>
    </location>
</feature>
<feature type="compositionally biased region" description="Basic and acidic residues" evidence="1">
    <location>
        <begin position="3563"/>
        <end position="3589"/>
    </location>
</feature>
<feature type="compositionally biased region" description="Acidic residues" evidence="1">
    <location>
        <begin position="4000"/>
        <end position="4012"/>
    </location>
</feature>
<feature type="compositionally biased region" description="Basic and acidic residues" evidence="1">
    <location>
        <begin position="587"/>
        <end position="601"/>
    </location>
</feature>
<evidence type="ECO:0000313" key="2">
    <source>
        <dbReference type="EMBL" id="SCN60205.1"/>
    </source>
</evidence>
<feature type="compositionally biased region" description="Polar residues" evidence="1">
    <location>
        <begin position="3307"/>
        <end position="3325"/>
    </location>
</feature>
<feature type="compositionally biased region" description="Gly residues" evidence="1">
    <location>
        <begin position="608"/>
        <end position="650"/>
    </location>
</feature>
<feature type="region of interest" description="Disordered" evidence="1">
    <location>
        <begin position="3307"/>
        <end position="3348"/>
    </location>
</feature>
<feature type="compositionally biased region" description="Acidic residues" evidence="1">
    <location>
        <begin position="3967"/>
        <end position="3980"/>
    </location>
</feature>
<feature type="region of interest" description="Disordered" evidence="1">
    <location>
        <begin position="3932"/>
        <end position="4027"/>
    </location>
</feature>
<organism evidence="2 3">
    <name type="scientific">Plasmodium chabaudi chabaudi</name>
    <dbReference type="NCBI Taxonomy" id="31271"/>
    <lineage>
        <taxon>Eukaryota</taxon>
        <taxon>Sar</taxon>
        <taxon>Alveolata</taxon>
        <taxon>Apicomplexa</taxon>
        <taxon>Aconoidasida</taxon>
        <taxon>Haemosporida</taxon>
        <taxon>Plasmodiidae</taxon>
        <taxon>Plasmodium</taxon>
        <taxon>Plasmodium (Vinckeia)</taxon>
    </lineage>
</organism>
<feature type="region of interest" description="Disordered" evidence="1">
    <location>
        <begin position="703"/>
        <end position="737"/>
    </location>
</feature>
<sequence>MTIQKYSYDGFLNLHNELLNSNVSITQEIQTNKMLDVIEHLDEYRAHNDNIYEVFTNSCSSFVEKIYTENFLGINKSLVLLNELLIKEVKYLLLNKNELISEKNQIDEENFKRELVDKLYDEFLQQEKSEKDQNILLYFNKINMAYKLRTFIDLYSAYTPEAHEIILSLIQIDPSKITINYIAILNNFEHILKSSDPYILLKDYFIGDENIINMSLRTYWICLKNLYLYFISYNSHILQILGDEFKNRIFKYLDNVICKKESRIINNDKSNYFLNMYNFFDAFSSLIISKVYNSKVIILNENGILISILMNTLPDRLIQLVSNKYYSDTLIPHRLFLDFAYLSVHSKFSILNSLKNFGITSISMNSTLFLPFDTKYTLSSETTGLSTPSEITITSVTSKESATIKKSIKEEILNDAKKTNSDKDNPSLNRYKTINDIIKAYDGSNLVTEYHIYRLMLDIAKGNLKNLSLLFSIEIINYIDDHCEDVYMEDDESNNYSSNDNEGSDYSRDKNKEEEAEEKKNITKNMEHILENDISYYNDTDFQFHNLKKKKDEHKDELYDKSIENTSNSYLNDSEELKMLYQSLSRNENRRSDSFSKHIEINENGTDNGNGTGNGNGTDNGNGTGNGNGTDNGKRTGNGNGTDNGNGTYNGDGVHNGNSNGNDNGNGNRNASWSIGEYVEPIVIITKRTPKGKFKLITANSSQNTSNYTNLEPKNKEKSSSENNDNSSSPSKLSFLNNTSTYKHMGVNQNEIPNYFSNIINRNDEKPCSINQCKLKVDKPSDYSENVTDHYTPPTEMSFSEKAHIKKIPEIEKEQNADQNQDHSMTTEQSMSFNDPYVVMDTDSDVENKLKGLYEFPISPFQNISKGDNGNMDSIDNKDTSLNSNSTTNSTNDDTYFEKNAKEMLNSAVFLKDICKKKKKILNIEKLRSIKELKYDLLRTKYSILYKNLLFLNDKNLKKIFESTFFDSDQMKDTIIRIMSVYEIGNLKNILKVNMNDLNEYFYQSKNIFKNKKKILSFFSLNTSQNVINKIETKLYSVFTIVWLHYTNYLRKILDIFSQNELNVLSNMYYTLMVTNEDNHHLSLLNYFGFTDVFIMYILFVGLKKNIHYINQNKSYTIQNKQLRNIDPIQISRGYDGYYYIFKNAIATKILDSSQGIKYKINAGFTLNFYTVKNIDKHNSESMIKIKFELSKDRKISVSKKILYAILDPIKYEEFTYNKRDSNIIEKYPSLVIYRKHIGDTINDISSLITAIICGKLYKLSAIKACIETKNVFPLLSKKINSIIDNFYNNSISFKNTAFVSNKESYNIFSNFYNNPKILMDTLIQHLKGMAQDIKRLSNENQIRYYFSFAYNLIKVHILSETTPDNETKAYLFSLEETIFKYKIYSQKIATSIVKLSRKYPGNQKFIKTINTISLILYRINIEELSAHASNNEYPVFQNEILILDLMDIINIVVFFNKVLNKIIKTDELEKLVDKEYIIKINIDEILIIVEKIFNKCENYFYDIIDNTIRNAIINILLKKMKLTFIYYKYFFDNNIEELSLKFINNLKQKKSFIMFYEPNNYYYPIEISYGKIKDFEQIFFLDLVEYNYSNNKTFHDKYSIESKKKEPKQILLKLIKTTKSISLLYHVFNIPKKYNDNLFDTIFDIVKQSSVYNTFVQKSRLWGHNVPIETHFKLYFANFQKLIRYYIESNKIDKLINSMLNFNESDIKIENFREEDEKIKKNKKNDLYSCIKEQWLYKYNLKDMKIYLPNIKLRINLDTQDIKDCVNKNSSYSHLDKLTDIMLNILVYELHNIFNAQKKMNLLFSTMDIEMEDISSKLLFKINNILNIKQKISLFYYSQNALMHFTEILSYHYKENITLYSENSQNGYDMHSFKSQKKKENRNKQIVILKKGHRFRVYEQNPIFQNGVYSLQNEAYFLMNREKVMHIMDYLESLEIQYSETQTSAIEDIHLVITNNIKEPMDVNSIHKMIEDLIKHKDVGSLKTSILENLIDLNILDNRNDRVRNNYLNILHLEIFSLFSFGPYHNIYNLLDELFLYDNKLLNWFKKWIMLNKNINYDDHDNFNQLLFISSLRYMIKLLSVNVNKKMLAKKHFRYIPKLHDKKEESKYIDLNFEEVKPNSTLKNKINYKKDNYNNDMGKIFLNRVKEYRINSKLRDKILEELDKYKFSISLDHYKQDYYFLSLVGLGYSYINKFSELKLGLYKPVNITLKKLYNLFYITELIENVNTFVNVIVNIYKNIFYNNSKYIIADAQIKLSKEKKEELAKFILLEESINIDCLHNRKGHKFFTHDNSDDTNYSLSNNEYYLNYIIKNVCDFFYSVFNCFHDNACFSKNEKYAKNIINTYLKKTGFQKNMIWLMPFLSNHFKSSLVILYIEPNDTITLYKYQDNTSTEFSIQILVHNGKMSLILPTYFIYTNILYMTTKIFVENERHIRSVSNINTNNNDSTDIINSNMEPLYRTVQRCKLISDESIINTQKANHYYNTYFDIIEYKLNALVSNKIGLYNFLISIREDILNFKYFLFYKNLIRFLRLMDILLEVLSSNMQIYSDFIYFQDILNTPSSLIESSISNIITFLEKEKFDIFNRDQKKKYYDILLDYYNNYYYKTGVYLKLLDFILNNIKKDLEMNPDFVIIDPNNKHEQNTKQRKIQMLKNFEDLIICEHIKVVYNIMKYVEIYIDNIINNVIHKTEKENNEKPSLNKKKILRECCLKYDYNELGATELTKKYFFELERRLIKILNYSENLQKLSNEELDYEEWYSIASKLQLEKFKNNELIYLKILNQDIFWKDGAKKCTSGYLKRLKAKELYIDPKTVKLLKSPKLVFSEYKDTIYKSKIVRKGRNSNSLNNTTDENSNSFSLKMINNKQHAISHLWEFINIEICINGSNSNFEDIKYKLKNNNNFSKYMKILTEEEIYKLFIAIITFHRLIESIDEKIFNKYKGYRISNMIFNELIDRGIYIAGDSLISREYIESIFVYNLWKQNIKYVKVSNVLIKSPIPVKYANYYSSSIIFKTLRFVYSKPKFKIKLINMLSHIIYNIFGLDTTKKYIINTISSEGILRGGFDIIRQVLLKSNVGLDGLITMYSSVFINMYYIVENCYIQDIIENIDYRRMFSNIFFLLHNSIEECYIKILLNLIFDNSNLLTFVNKHDIKVKDIILKFKRIFLLNFGIYINFFQHLYDNIEAKFITYIKYYVTKILNDLLPTNINTIEKFFHTEKENINLLEFVSFHDEENLLLIYTNIITLVKYEPFIQKFRTKAINKHKEFFSKSKQIEVSKDSLIDIMYKKANEIANSKKLFFLKRHIKNNHNQNIDRISTDTQNGSLTTTKSDQNDKHDKSVKQPKLENSLPSNRNTNPKGIEIYNIVQTDAYRTLSCLEKMFIYAFDIYNNDNSSKNKIKICSSLHTYDWIKEIYRVIIQKTNNIEHSVYGYTHYLQLFTKINGLICEVNFKINMHGNVEKSKYIYFLTKKKYKNSIVSYNVFRRNNQLCFLLIEHRTENDKNIHICYDAEIIPFYKINNVSKYFNDSFTNINKLQRKGERHEAAGTNKNENYKYPFNLINKNNTSPKHKSDDLVQENTHSEMDQQKSDKNKNEHISQINNQEYNYPKRENGYEEDKNISRKGFHPRGTKPKKIIVNKIKRWRENVNNKAEKKILNTTFKGVKKPLKYTATKRGNRKFKKIEKDKDLNNEYGNIEKINNALKHFNDKKIINQLLEFEYFHSNKWSSNIFNLTIDTMNGDNENIKLILEVGNYNIKISYQVYFNSYNNKESFHELTSFINKNIIRSAITKKLKKYSKLNYIIKNIFIHNKNIRNVSYEKINTHFKSGITSLERKNIIKNLYPKYSQIYQRNIREQANKHSKGKEKIETDTQVLEILRFAWYKNKYERNTCTLLVVKSITPLILKGDYNHDTCNTNENIENVMKFIEKTEIKAERNYGQEFHNADDDGLNIQSKDRNEESEKKSDSDSGKSENTSDSDSETSENESDSDSEKSESESGSDSEKSEYDSGNESDVDSETENDGVPQMKPKIDIKYKRHKKPKVQKIKKNYQEENYFSNYEEYFNKIYTLSEEENFFIKRRMDKQTAMIKYRLILLSIIIIKSNNLYTIKKMNSISNEYLRDKYQMYKNIEYNQKHLFSKKYVYIENKHYITKKKLECLMELEFYKILKISLEKNNILQQFLNDLTVEVSEINKYFYKHNYTSNSNIHSSSFYLDQLENIKFLCPILYELKNKEIIDLKNTSNIDSSIKLTENEKKNQLIECEKNVGFFGSNISFFGKPLDDFIGKHRIQNIAMFSYECEKSVFNGKNLSELDSYHKNFCINTIQNELKNDDKQFGNINTDWGDMLFNVFSSKKNNSNAGYNYNEIKCFGFADKDELKKYEKKKGAKCQIDILNKTVNVLQNLIDKYYTIKKDGIHNGNAYSVYVLYKNIYIVMLYKLMYEVRSFNPLRIQQRLNPVGNNYTKLLYKKNKSSNFAKQIFEKTSTLYLEIELIYNEHDFLRNVHFPSESVDILMHNHKPFSEDAYGYGLSENPNKALNEGEENTKLYFFFVLSLLGHYPEIQKYILQASENVDMIYNLLDINLDDIQKNKNIGSQKKNPKYDHLRNAQSEQNIYSDDQSESKEKLHKQTSSGEKSFFSNPYAAAYNYLFPEGNDQGKEDDKTGGEGNKKEKPKIEDFIWMEKDQIDNIKKLIVEHKLVDIFIKGKNLINFKSFLQNDNYLEAFKNSLENELKKKDFCHHFIKTTPSFSFNNYHVPHLLLFAFYYGFSDIIRTRSPYINLEYSISRTIDKNKYIYSYRTKNYINFNLEQEKRDLLIKIYEQIARFTYKSALQHIYNNNNRQILFEFNKTQSEQLKDIINTSISKRDDINMYTKNNIKEITNVIKIFVENYILVLNNYPSNFGLSKHSSLYDNFVKNIKKFFFSFNQQNNIIHIITQRDIYYNKQVIKNIKYKEDITNIIKRLLDFVLLASARPYDTNSNIKNDTCLNEKLSIGKRNAINISNVISDISSNISPHLPQSSTINPPSNIDTATTSNANFRHIKNVNGQQYSFLEETHEEDIDKSYSQNNILSKNEINSLKVVKDKIYSFSEDPRKIKKKIVSKASLNSSVEESNTNSKGRNLKCFVLVNYLYRKIQNVYSGLMDKAISYTFTYGFDLLVKNSIYLYDQKKSLVYKYIIYYVKMYVIQTLDMIFLVVRDSELNVPLTNADSIKNSIFDMCLFNIQSLSVLSKNILNVISEKEIEHILSDLFTIIHINYTGNSRFIENLIKNINLALSKNIALKKMFGDFISYLSISSIQTFELFFHSEYKQKLISIIITFLNKISKTISNILEESFFQSYICTNIIRLGESFISEFNEENTVYRFLMDIGDINFMDIIISYAYKYFPKIVNDFMQD</sequence>
<feature type="region of interest" description="Disordered" evidence="1">
    <location>
        <begin position="585"/>
        <end position="668"/>
    </location>
</feature>
<feature type="compositionally biased region" description="Basic and acidic residues" evidence="1">
    <location>
        <begin position="3981"/>
        <end position="3998"/>
    </location>
</feature>
<evidence type="ECO:0000256" key="1">
    <source>
        <dbReference type="SAM" id="MobiDB-lite"/>
    </source>
</evidence>
<feature type="region of interest" description="Disordered" evidence="1">
    <location>
        <begin position="3531"/>
        <end position="3603"/>
    </location>
</feature>
<evidence type="ECO:0000313" key="3">
    <source>
        <dbReference type="Proteomes" id="UP000195489"/>
    </source>
</evidence>
<proteinExistence type="predicted"/>
<feature type="compositionally biased region" description="Low complexity" evidence="1">
    <location>
        <begin position="651"/>
        <end position="668"/>
    </location>
</feature>
<dbReference type="EMBL" id="LT608161">
    <property type="protein sequence ID" value="SCN60205.1"/>
    <property type="molecule type" value="Genomic_DNA"/>
</dbReference>
<feature type="compositionally biased region" description="Low complexity" evidence="1">
    <location>
        <begin position="880"/>
        <end position="890"/>
    </location>
</feature>
<dbReference type="Proteomes" id="UP000195489">
    <property type="component" value="Chromosome 9"/>
</dbReference>
<accession>A0A1D3RVD9</accession>
<feature type="region of interest" description="Disordered" evidence="1">
    <location>
        <begin position="4601"/>
        <end position="4623"/>
    </location>
</feature>
<gene>
    <name evidence="2" type="ORF">PCHCB_000191200</name>
</gene>
<feature type="region of interest" description="Disordered" evidence="1">
    <location>
        <begin position="865"/>
        <end position="890"/>
    </location>
</feature>
<feature type="compositionally biased region" description="Basic and acidic residues" evidence="1">
    <location>
        <begin position="4643"/>
        <end position="4658"/>
    </location>
</feature>
<protein>
    <submittedName>
        <fullName evidence="2">Uncharacterized protein</fullName>
    </submittedName>
</protein>
<feature type="region of interest" description="Disordered" evidence="1">
    <location>
        <begin position="4639"/>
        <end position="4658"/>
    </location>
</feature>
<feature type="compositionally biased region" description="Polar residues" evidence="1">
    <location>
        <begin position="865"/>
        <end position="874"/>
    </location>
</feature>
<feature type="compositionally biased region" description="Low complexity" evidence="1">
    <location>
        <begin position="721"/>
        <end position="732"/>
    </location>
</feature>
<name>A0A1D3RVD9_PLACU</name>